<keyword evidence="2" id="KW-0808">Transferase</keyword>
<dbReference type="SUPFAM" id="SSF55729">
    <property type="entry name" value="Acyl-CoA N-acyltransferases (Nat)"/>
    <property type="match status" value="1"/>
</dbReference>
<dbReference type="AlphaFoldDB" id="A0A386ZNU0"/>
<organism evidence="2 3">
    <name type="scientific">Nocardia yunnanensis</name>
    <dbReference type="NCBI Taxonomy" id="2382165"/>
    <lineage>
        <taxon>Bacteria</taxon>
        <taxon>Bacillati</taxon>
        <taxon>Actinomycetota</taxon>
        <taxon>Actinomycetes</taxon>
        <taxon>Mycobacteriales</taxon>
        <taxon>Nocardiaceae</taxon>
        <taxon>Nocardia</taxon>
    </lineage>
</organism>
<sequence length="276" mass="30070">MVTEVRAAVEQLLHCYDSHGSVTSSRCWLTQESAIPALALTATGTLREKFRGTSRRHSRWAREVGSRSRKPLTQFTQRGPQTEIGSGVGDIRLRRRRSAAYGGVVLQTERLTLTPVNSRDHDALARLWRTPEVREFLFDGETLGDADVTRIIANSEKDFAAADFGFWTVRERETGILVGTAGLRRLDGGPELEVVYSLDPEHWGRGFAGEAAAAVVAYAFEKLGAARVLAEVDAGNAASIAVIERLGMRPFATVPGALGLMWHYALANPAHAADTA</sequence>
<feature type="domain" description="N-acetyltransferase" evidence="1">
    <location>
        <begin position="111"/>
        <end position="266"/>
    </location>
</feature>
<dbReference type="Pfam" id="PF13302">
    <property type="entry name" value="Acetyltransf_3"/>
    <property type="match status" value="1"/>
</dbReference>
<dbReference type="EMBL" id="CP032568">
    <property type="protein sequence ID" value="AYF79098.1"/>
    <property type="molecule type" value="Genomic_DNA"/>
</dbReference>
<dbReference type="InterPro" id="IPR051531">
    <property type="entry name" value="N-acetyltransferase"/>
</dbReference>
<reference evidence="2 3" key="1">
    <citation type="submission" date="2018-09" db="EMBL/GenBank/DDBJ databases">
        <title>Nocardia yunnanensis sp. nov., an actinomycete isolated from a soil sample.</title>
        <authorList>
            <person name="Zhang J."/>
        </authorList>
    </citation>
    <scope>NUCLEOTIDE SEQUENCE [LARGE SCALE GENOMIC DNA]</scope>
    <source>
        <strain evidence="2 3">CFHS0054</strain>
    </source>
</reference>
<gene>
    <name evidence="2" type="ORF">D7D52_16825</name>
</gene>
<dbReference type="KEGG" id="nyu:D7D52_16825"/>
<dbReference type="Proteomes" id="UP000267164">
    <property type="component" value="Chromosome"/>
</dbReference>
<dbReference type="InterPro" id="IPR000182">
    <property type="entry name" value="GNAT_dom"/>
</dbReference>
<dbReference type="InterPro" id="IPR016181">
    <property type="entry name" value="Acyl_CoA_acyltransferase"/>
</dbReference>
<proteinExistence type="predicted"/>
<keyword evidence="3" id="KW-1185">Reference proteome</keyword>
<name>A0A386ZNU0_9NOCA</name>
<dbReference type="Gene3D" id="3.40.630.30">
    <property type="match status" value="1"/>
</dbReference>
<evidence type="ECO:0000313" key="3">
    <source>
        <dbReference type="Proteomes" id="UP000267164"/>
    </source>
</evidence>
<evidence type="ECO:0000313" key="2">
    <source>
        <dbReference type="EMBL" id="AYF79098.1"/>
    </source>
</evidence>
<protein>
    <submittedName>
        <fullName evidence="2">N-acetyltransferase</fullName>
    </submittedName>
</protein>
<dbReference type="PANTHER" id="PTHR43792">
    <property type="entry name" value="GNAT FAMILY, PUTATIVE (AFU_ORTHOLOGUE AFUA_3G00765)-RELATED-RELATED"/>
    <property type="match status" value="1"/>
</dbReference>
<accession>A0A386ZNU0</accession>
<dbReference type="PROSITE" id="PS51186">
    <property type="entry name" value="GNAT"/>
    <property type="match status" value="1"/>
</dbReference>
<evidence type="ECO:0000259" key="1">
    <source>
        <dbReference type="PROSITE" id="PS51186"/>
    </source>
</evidence>
<dbReference type="GO" id="GO:0016747">
    <property type="term" value="F:acyltransferase activity, transferring groups other than amino-acyl groups"/>
    <property type="evidence" value="ECO:0007669"/>
    <property type="project" value="InterPro"/>
</dbReference>
<dbReference type="OrthoDB" id="3533156at2"/>
<dbReference type="PANTHER" id="PTHR43792:SF1">
    <property type="entry name" value="N-ACETYLTRANSFERASE DOMAIN-CONTAINING PROTEIN"/>
    <property type="match status" value="1"/>
</dbReference>